<reference evidence="2" key="1">
    <citation type="submission" date="2023-06" db="EMBL/GenBank/DDBJ databases">
        <title>SYSU T00b26.</title>
        <authorList>
            <person name="Gao L."/>
            <person name="Fang B.-Z."/>
            <person name="Li W.-J."/>
        </authorList>
    </citation>
    <scope>NUCLEOTIDE SEQUENCE</scope>
    <source>
        <strain evidence="2">SYSU T00b26</strain>
    </source>
</reference>
<keyword evidence="3" id="KW-1185">Reference proteome</keyword>
<dbReference type="RefSeq" id="WP_301129175.1">
    <property type="nucleotide sequence ID" value="NZ_JAUHPV010000006.1"/>
</dbReference>
<dbReference type="InterPro" id="IPR006680">
    <property type="entry name" value="Amidohydro-rel"/>
</dbReference>
<accession>A0ABT8G3N8</accession>
<dbReference type="InterPro" id="IPR051781">
    <property type="entry name" value="Metallo-dep_Hydrolase"/>
</dbReference>
<dbReference type="InterPro" id="IPR032466">
    <property type="entry name" value="Metal_Hydrolase"/>
</dbReference>
<dbReference type="InterPro" id="IPR011059">
    <property type="entry name" value="Metal-dep_hydrolase_composite"/>
</dbReference>
<name>A0ABT8G3N8_9MICO</name>
<proteinExistence type="predicted"/>
<dbReference type="SUPFAM" id="SSF51556">
    <property type="entry name" value="Metallo-dependent hydrolases"/>
    <property type="match status" value="1"/>
</dbReference>
<dbReference type="PANTHER" id="PTHR43135">
    <property type="entry name" value="ALPHA-D-RIBOSE 1-METHYLPHOSPHONATE 5-TRIPHOSPHATE DIPHOSPHATASE"/>
    <property type="match status" value="1"/>
</dbReference>
<protein>
    <submittedName>
        <fullName evidence="2">Amidohydrolase family protein</fullName>
    </submittedName>
</protein>
<comment type="caution">
    <text evidence="2">The sequence shown here is derived from an EMBL/GenBank/DDBJ whole genome shotgun (WGS) entry which is preliminary data.</text>
</comment>
<evidence type="ECO:0000313" key="2">
    <source>
        <dbReference type="EMBL" id="MDN4473544.1"/>
    </source>
</evidence>
<evidence type="ECO:0000259" key="1">
    <source>
        <dbReference type="Pfam" id="PF01979"/>
    </source>
</evidence>
<dbReference type="Gene3D" id="2.30.40.10">
    <property type="entry name" value="Urease, subunit C, domain 1"/>
    <property type="match status" value="1"/>
</dbReference>
<dbReference type="Gene3D" id="3.20.20.140">
    <property type="entry name" value="Metal-dependent hydrolases"/>
    <property type="match status" value="1"/>
</dbReference>
<organism evidence="2 3">
    <name type="scientific">Demequina zhanjiangensis</name>
    <dbReference type="NCBI Taxonomy" id="3051659"/>
    <lineage>
        <taxon>Bacteria</taxon>
        <taxon>Bacillati</taxon>
        <taxon>Actinomycetota</taxon>
        <taxon>Actinomycetes</taxon>
        <taxon>Micrococcales</taxon>
        <taxon>Demequinaceae</taxon>
        <taxon>Demequina</taxon>
    </lineage>
</organism>
<sequence>MAPVVPDAALGVTHLTGPVLVGDDEVRDEGWVVDGRMTYAPPVDRPVDAVLDGVVVPGLVDVHCHVGLDSGGAVDRELALKQAHQDRDAGTLLIRDAGSPTDTEFVHGVLDAPRLIRAGRFIARPKRYLRHYAREIEVDDLPRVMAEEARKGDGWVKIIADWIDRDAGDLTPLWPAKVLKQGIRAAHDEGARVTAHTFATESLDALIDGGIDCLEHGTGMTQEHMETAAELGIPVVPTLLQVENFPGFAAQGAERFPVYSARMSRMYARRKEQVQALHAAGVQLLVGTDAGGTIGHGVLPDEAALIVDAGIPAADVVAAASWRARAFLGVPSLGEGASADLVVYPTDPRIDIAALRSPAHVMLRGVRVAP</sequence>
<dbReference type="Proteomes" id="UP001172738">
    <property type="component" value="Unassembled WGS sequence"/>
</dbReference>
<evidence type="ECO:0000313" key="3">
    <source>
        <dbReference type="Proteomes" id="UP001172738"/>
    </source>
</evidence>
<dbReference type="EMBL" id="JAUHPV010000006">
    <property type="protein sequence ID" value="MDN4473544.1"/>
    <property type="molecule type" value="Genomic_DNA"/>
</dbReference>
<dbReference type="PANTHER" id="PTHR43135:SF4">
    <property type="entry name" value="AMIDOHYDROLASE-RELATED DOMAIN-CONTAINING PROTEIN"/>
    <property type="match status" value="1"/>
</dbReference>
<feature type="domain" description="Amidohydrolase-related" evidence="1">
    <location>
        <begin position="54"/>
        <end position="367"/>
    </location>
</feature>
<dbReference type="Pfam" id="PF01979">
    <property type="entry name" value="Amidohydro_1"/>
    <property type="match status" value="1"/>
</dbReference>
<gene>
    <name evidence="2" type="ORF">QQX04_11125</name>
</gene>